<name>A0ABT7SW58_9ALTE</name>
<proteinExistence type="inferred from homology"/>
<gene>
    <name evidence="3" type="ORF">QTP81_07440</name>
</gene>
<dbReference type="RefSeq" id="WP_289364724.1">
    <property type="nucleotide sequence ID" value="NZ_JAUCBP010000007.1"/>
</dbReference>
<organism evidence="3 4">
    <name type="scientific">Alteromonas arenosi</name>
    <dbReference type="NCBI Taxonomy" id="3055817"/>
    <lineage>
        <taxon>Bacteria</taxon>
        <taxon>Pseudomonadati</taxon>
        <taxon>Pseudomonadota</taxon>
        <taxon>Gammaproteobacteria</taxon>
        <taxon>Alteromonadales</taxon>
        <taxon>Alteromonadaceae</taxon>
        <taxon>Alteromonas/Salinimonas group</taxon>
        <taxon>Alteromonas</taxon>
    </lineage>
</organism>
<comment type="similarity">
    <text evidence="1">Belongs to the 4-hydroxybenzoyl-CoA thioesterase family.</text>
</comment>
<dbReference type="PANTHER" id="PTHR31793">
    <property type="entry name" value="4-HYDROXYBENZOYL-COA THIOESTERASE FAMILY MEMBER"/>
    <property type="match status" value="1"/>
</dbReference>
<evidence type="ECO:0000313" key="4">
    <source>
        <dbReference type="Proteomes" id="UP001234343"/>
    </source>
</evidence>
<dbReference type="CDD" id="cd00586">
    <property type="entry name" value="4HBT"/>
    <property type="match status" value="1"/>
</dbReference>
<dbReference type="EMBL" id="JAUCBP010000007">
    <property type="protein sequence ID" value="MDM7860425.1"/>
    <property type="molecule type" value="Genomic_DNA"/>
</dbReference>
<dbReference type="Gene3D" id="3.10.129.10">
    <property type="entry name" value="Hotdog Thioesterase"/>
    <property type="match status" value="1"/>
</dbReference>
<comment type="caution">
    <text evidence="3">The sequence shown here is derived from an EMBL/GenBank/DDBJ whole genome shotgun (WGS) entry which is preliminary data.</text>
</comment>
<evidence type="ECO:0000256" key="1">
    <source>
        <dbReference type="ARBA" id="ARBA00005953"/>
    </source>
</evidence>
<dbReference type="Pfam" id="PF13279">
    <property type="entry name" value="4HBT_2"/>
    <property type="match status" value="1"/>
</dbReference>
<reference evidence="3 4" key="1">
    <citation type="submission" date="2023-06" db="EMBL/GenBank/DDBJ databases">
        <title>Alteromonas sp. ASW11-36 isolated from intertidal sand.</title>
        <authorList>
            <person name="Li Y."/>
        </authorList>
    </citation>
    <scope>NUCLEOTIDE SEQUENCE [LARGE SCALE GENOMIC DNA]</scope>
    <source>
        <strain evidence="3 4">ASW11-36</strain>
    </source>
</reference>
<dbReference type="InterPro" id="IPR029069">
    <property type="entry name" value="HotDog_dom_sf"/>
</dbReference>
<evidence type="ECO:0000256" key="2">
    <source>
        <dbReference type="ARBA" id="ARBA00022801"/>
    </source>
</evidence>
<dbReference type="PANTHER" id="PTHR31793:SF27">
    <property type="entry name" value="NOVEL THIOESTERASE SUPERFAMILY DOMAIN AND SAPOSIN A-TYPE DOMAIN CONTAINING PROTEIN (0610012H03RIK)"/>
    <property type="match status" value="1"/>
</dbReference>
<keyword evidence="4" id="KW-1185">Reference proteome</keyword>
<protein>
    <submittedName>
        <fullName evidence="3">Thioesterase family protein</fullName>
        <ecNumber evidence="3">3.1.2.-</ecNumber>
    </submittedName>
</protein>
<dbReference type="EC" id="3.1.2.-" evidence="3"/>
<dbReference type="SUPFAM" id="SSF54637">
    <property type="entry name" value="Thioesterase/thiol ester dehydrase-isomerase"/>
    <property type="match status" value="1"/>
</dbReference>
<accession>A0ABT7SW58</accession>
<dbReference type="GO" id="GO:0016787">
    <property type="term" value="F:hydrolase activity"/>
    <property type="evidence" value="ECO:0007669"/>
    <property type="project" value="UniProtKB-KW"/>
</dbReference>
<evidence type="ECO:0000313" key="3">
    <source>
        <dbReference type="EMBL" id="MDM7860425.1"/>
    </source>
</evidence>
<dbReference type="InterPro" id="IPR050563">
    <property type="entry name" value="4-hydroxybenzoyl-CoA_TE"/>
</dbReference>
<sequence>MSNTSEVSKGDFSTFYPVQTRWADNDVYGHVNNVTYYAYFDSVINRYLIEVGGLDIHAGDSVGFIVESKCQFFAPIAYPEELLAGLKVTEMGNSSVTYQVALFKQDSEQACALGHMTHVFVDRSTQRPIRIDGALRSALELLKH</sequence>
<keyword evidence="2 3" id="KW-0378">Hydrolase</keyword>
<dbReference type="Proteomes" id="UP001234343">
    <property type="component" value="Unassembled WGS sequence"/>
</dbReference>